<reference evidence="1" key="1">
    <citation type="submission" date="2012-04" db="EMBL/GenBank/DDBJ databases">
        <title>The Genome Sequence of Loa loa.</title>
        <authorList>
            <consortium name="The Broad Institute Genome Sequencing Platform"/>
            <consortium name="Broad Institute Genome Sequencing Center for Infectious Disease"/>
            <person name="Nutman T.B."/>
            <person name="Fink D.L."/>
            <person name="Russ C."/>
            <person name="Young S."/>
            <person name="Zeng Q."/>
            <person name="Gargeya S."/>
            <person name="Alvarado L."/>
            <person name="Berlin A."/>
            <person name="Chapman S.B."/>
            <person name="Chen Z."/>
            <person name="Freedman E."/>
            <person name="Gellesch M."/>
            <person name="Goldberg J."/>
            <person name="Griggs A."/>
            <person name="Gujja S."/>
            <person name="Heilman E.R."/>
            <person name="Heiman D."/>
            <person name="Howarth C."/>
            <person name="Mehta T."/>
            <person name="Neiman D."/>
            <person name="Pearson M."/>
            <person name="Roberts A."/>
            <person name="Saif S."/>
            <person name="Shea T."/>
            <person name="Shenoy N."/>
            <person name="Sisk P."/>
            <person name="Stolte C."/>
            <person name="Sykes S."/>
            <person name="White J."/>
            <person name="Yandava C."/>
            <person name="Haas B."/>
            <person name="Henn M.R."/>
            <person name="Nusbaum C."/>
            <person name="Birren B."/>
        </authorList>
    </citation>
    <scope>NUCLEOTIDE SEQUENCE [LARGE SCALE GENOMIC DNA]</scope>
</reference>
<sequence length="114" mass="12919">MAIGAVVMIRLDLVSSILDVNFYITRRRDGKMMRENTDEKRDVLIESQKNRANGSSLRKLVWSAMEYVEIQAVKVGCYQSLSKIVAGGYCVCKRKRSASKIEDSMEIDIIVPTQ</sequence>
<organism evidence="1">
    <name type="scientific">Loa loa</name>
    <name type="common">Eye worm</name>
    <name type="synonym">Filaria loa</name>
    <dbReference type="NCBI Taxonomy" id="7209"/>
    <lineage>
        <taxon>Eukaryota</taxon>
        <taxon>Metazoa</taxon>
        <taxon>Ecdysozoa</taxon>
        <taxon>Nematoda</taxon>
        <taxon>Chromadorea</taxon>
        <taxon>Rhabditida</taxon>
        <taxon>Spirurina</taxon>
        <taxon>Spiruromorpha</taxon>
        <taxon>Filarioidea</taxon>
        <taxon>Onchocercidae</taxon>
        <taxon>Loa</taxon>
    </lineage>
</organism>
<dbReference type="AlphaFoldDB" id="A0A1S0UAJ6"/>
<evidence type="ECO:0000313" key="1">
    <source>
        <dbReference type="EMBL" id="EFO26896.1"/>
    </source>
</evidence>
<dbReference type="CTD" id="9938966"/>
<dbReference type="InParanoid" id="A0A1S0UAJ6"/>
<gene>
    <name evidence="1" type="ORF">LOAG_01590</name>
</gene>
<accession>A0A1S0UAJ6</accession>
<name>A0A1S0UAJ6_LOALO</name>
<dbReference type="EMBL" id="JH712089">
    <property type="protein sequence ID" value="EFO26896.1"/>
    <property type="molecule type" value="Genomic_DNA"/>
</dbReference>
<protein>
    <submittedName>
        <fullName evidence="1">Uncharacterized protein</fullName>
    </submittedName>
</protein>
<proteinExistence type="predicted"/>
<dbReference type="RefSeq" id="XP_003137177.1">
    <property type="nucleotide sequence ID" value="XM_003137129.1"/>
</dbReference>
<dbReference type="GeneID" id="9938966"/>
<dbReference type="KEGG" id="loa:LOAG_01590"/>